<accession>A0A7J8KJ32</accession>
<feature type="region of interest" description="Disordered" evidence="1">
    <location>
        <begin position="237"/>
        <end position="258"/>
    </location>
</feature>
<dbReference type="Proteomes" id="UP000593571">
    <property type="component" value="Unassembled WGS sequence"/>
</dbReference>
<dbReference type="PANTHER" id="PTHR14368">
    <property type="entry name" value="TESTIS-EXPRESSED BASIC PROTEIN 1"/>
    <property type="match status" value="1"/>
</dbReference>
<feature type="compositionally biased region" description="Basic and acidic residues" evidence="1">
    <location>
        <begin position="373"/>
        <end position="441"/>
    </location>
</feature>
<feature type="transmembrane region" description="Helical" evidence="2">
    <location>
        <begin position="6"/>
        <end position="24"/>
    </location>
</feature>
<dbReference type="PANTHER" id="PTHR14368:SF7">
    <property type="entry name" value="TESTIS-EXPRESSED BASIC PROTEIN 1"/>
    <property type="match status" value="1"/>
</dbReference>
<feature type="region of interest" description="Disordered" evidence="1">
    <location>
        <begin position="59"/>
        <end position="80"/>
    </location>
</feature>
<reference evidence="3 4" key="1">
    <citation type="journal article" date="2020" name="Nature">
        <title>Six reference-quality genomes reveal evolution of bat adaptations.</title>
        <authorList>
            <person name="Jebb D."/>
            <person name="Huang Z."/>
            <person name="Pippel M."/>
            <person name="Hughes G.M."/>
            <person name="Lavrichenko K."/>
            <person name="Devanna P."/>
            <person name="Winkler S."/>
            <person name="Jermiin L.S."/>
            <person name="Skirmuntt E.C."/>
            <person name="Katzourakis A."/>
            <person name="Burkitt-Gray L."/>
            <person name="Ray D.A."/>
            <person name="Sullivan K.A.M."/>
            <person name="Roscito J.G."/>
            <person name="Kirilenko B.M."/>
            <person name="Davalos L.M."/>
            <person name="Corthals A.P."/>
            <person name="Power M.L."/>
            <person name="Jones G."/>
            <person name="Ransome R.D."/>
            <person name="Dechmann D.K.N."/>
            <person name="Locatelli A.G."/>
            <person name="Puechmaille S.J."/>
            <person name="Fedrigo O."/>
            <person name="Jarvis E.D."/>
            <person name="Hiller M."/>
            <person name="Vernes S.C."/>
            <person name="Myers E.W."/>
            <person name="Teeling E.C."/>
        </authorList>
    </citation>
    <scope>NUCLEOTIDE SEQUENCE [LARGE SCALE GENOMIC DNA]</scope>
    <source>
        <strain evidence="3">MRouAeg1</strain>
        <tissue evidence="3">Muscle</tissue>
    </source>
</reference>
<protein>
    <submittedName>
        <fullName evidence="3">Testis expressed basic protein 1</fullName>
    </submittedName>
</protein>
<proteinExistence type="predicted"/>
<dbReference type="AlphaFoldDB" id="A0A7J8KJ32"/>
<evidence type="ECO:0000256" key="2">
    <source>
        <dbReference type="SAM" id="Phobius"/>
    </source>
</evidence>
<keyword evidence="4" id="KW-1185">Reference proteome</keyword>
<feature type="region of interest" description="Disordered" evidence="1">
    <location>
        <begin position="281"/>
        <end position="441"/>
    </location>
</feature>
<gene>
    <name evidence="3" type="ORF">HJG63_019960</name>
</gene>
<feature type="region of interest" description="Disordered" evidence="1">
    <location>
        <begin position="213"/>
        <end position="232"/>
    </location>
</feature>
<keyword evidence="2" id="KW-0812">Transmembrane</keyword>
<keyword evidence="2" id="KW-0472">Membrane</keyword>
<evidence type="ECO:0000313" key="3">
    <source>
        <dbReference type="EMBL" id="KAF6508825.1"/>
    </source>
</evidence>
<evidence type="ECO:0000256" key="1">
    <source>
        <dbReference type="SAM" id="MobiDB-lite"/>
    </source>
</evidence>
<evidence type="ECO:0000313" key="4">
    <source>
        <dbReference type="Proteomes" id="UP000593571"/>
    </source>
</evidence>
<sequence length="441" mass="47861">MAVLEITLAVILTLLGLAILAILLTRWTRRKQNEIDVSRYNSEQSAGLLDYEDGKGFRHSYSTESDTSYDDREGSTGDYTPSVNSLALSQSSVVLLQGSVSNTKNLKAIPEPLPSTAGAIMQFTAPIPGATGPIKLSQKTIVQTPGPIVQYTGSTAGPPPVPSGVPLAPIMISQRTSIDSSGKIVLSPVVIFPGYMDGELAKKSVPKALIVKSGTTKSRSSQEENKETLKKEILFRDSHESLTSMHKTGSKSKAKGIELEKGQIGMEVKVKESDTRILKTQEAQVKKSKTGIPQEQEAQVEKSEARISQEQEAHVEETETGIPQGQEAQVERSESGIPQGPEAQAERSESGIQGQKAQVKKSEAGLPQGQEVQVKKENSEDKREQDREKGDAKKNKDTKQNDAKNKKDDEVKDKVKGKKEPEAKGKKCLKSKDTSVHHPEA</sequence>
<comment type="caution">
    <text evidence="3">The sequence shown here is derived from an EMBL/GenBank/DDBJ whole genome shotgun (WGS) entry which is preliminary data.</text>
</comment>
<dbReference type="EMBL" id="JACASE010000001">
    <property type="protein sequence ID" value="KAF6508825.1"/>
    <property type="molecule type" value="Genomic_DNA"/>
</dbReference>
<feature type="compositionally biased region" description="Basic and acidic residues" evidence="1">
    <location>
        <begin position="299"/>
        <end position="317"/>
    </location>
</feature>
<keyword evidence="2" id="KW-1133">Transmembrane helix</keyword>
<dbReference type="InterPro" id="IPR038754">
    <property type="entry name" value="TSBP1"/>
</dbReference>
<name>A0A7J8KJ32_ROUAE</name>
<feature type="compositionally biased region" description="Basic and acidic residues" evidence="1">
    <location>
        <begin position="220"/>
        <end position="232"/>
    </location>
</feature>
<organism evidence="3 4">
    <name type="scientific">Rousettus aegyptiacus</name>
    <name type="common">Egyptian fruit bat</name>
    <name type="synonym">Pteropus aegyptiacus</name>
    <dbReference type="NCBI Taxonomy" id="9407"/>
    <lineage>
        <taxon>Eukaryota</taxon>
        <taxon>Metazoa</taxon>
        <taxon>Chordata</taxon>
        <taxon>Craniata</taxon>
        <taxon>Vertebrata</taxon>
        <taxon>Euteleostomi</taxon>
        <taxon>Mammalia</taxon>
        <taxon>Eutheria</taxon>
        <taxon>Laurasiatheria</taxon>
        <taxon>Chiroptera</taxon>
        <taxon>Yinpterochiroptera</taxon>
        <taxon>Pteropodoidea</taxon>
        <taxon>Pteropodidae</taxon>
        <taxon>Rousettinae</taxon>
        <taxon>Rousettus</taxon>
    </lineage>
</organism>